<dbReference type="InterPro" id="IPR008916">
    <property type="entry name" value="Retrov_capsid_C"/>
</dbReference>
<evidence type="ECO:0000256" key="4">
    <source>
        <dbReference type="ARBA" id="ARBA00022722"/>
    </source>
</evidence>
<evidence type="ECO:0000256" key="5">
    <source>
        <dbReference type="ARBA" id="ARBA00022723"/>
    </source>
</evidence>
<dbReference type="InterPro" id="IPR012337">
    <property type="entry name" value="RNaseH-like_sf"/>
</dbReference>
<evidence type="ECO:0000259" key="17">
    <source>
        <dbReference type="PROSITE" id="PS50876"/>
    </source>
</evidence>
<dbReference type="InterPro" id="IPR017856">
    <property type="entry name" value="Integrase-like_N"/>
</dbReference>
<proteinExistence type="inferred from homology"/>
<evidence type="ECO:0000256" key="10">
    <source>
        <dbReference type="ARBA" id="ARBA00022908"/>
    </source>
</evidence>
<dbReference type="GO" id="GO:0016032">
    <property type="term" value="P:viral process"/>
    <property type="evidence" value="ECO:0007669"/>
    <property type="project" value="InterPro"/>
</dbReference>
<dbReference type="InterPro" id="IPR000477">
    <property type="entry name" value="RT_dom"/>
</dbReference>
<dbReference type="InterPro" id="IPR036397">
    <property type="entry name" value="RNaseH_sf"/>
</dbReference>
<evidence type="ECO:0000256" key="13">
    <source>
        <dbReference type="ARBA" id="ARBA00023268"/>
    </source>
</evidence>
<sequence>MTAVWCPARGPHPQDTRRTPRHGLRLQEPEEKSLDAPLPLVERLRKITLPRDEEDSLKRPAGPLQAADLETPGFIASQEGSTIRDLCKAHRDYGRDSPYFRGLLRSDLDAAVVIPADLKQLFSCLLDSTEFKLWVAAWRQQLREALPSLFQDPETAVDDNGNPLTLEHLMGEGRWADPPDQTSDIPIKALQIAREHAVSAFFGMVPDGPVAPYYKIMQGTKESFITKFVERLTRAIEVQVTEVARPLTSVPPKLNWLTNEPVWVEQWPLSKPKLKALEELVKEQLAKGHIVETNSPWNSPVFVIQKPGKDKWRLLQDLRQINNVIEDMGSLQPGMPSPTMLPQNWQLAVIDIKDCFFQIPLHPDDAPRFAFSVPTINREAPRRRYHWRVLPQGMKNSPVICQWYVASLLSPVHAAAGQAIIYHYMDDVLVCAPNDDMLSHVLGLTVDALVAAGFELQEEKVQRMPPWKYLGLEIGKRTIVPQKLAIKTKAKLSHQLFHQNAPGLVRRFHLTWEQARAIVAACPSCSQQAVPTLHAGVNPRGLRSCEVWQTDVTHFPQFGRQKYIHVSVDTFSGAVFASAHTGEKAGDAIKHLIHAFSFMGIPRELKTDNGPAYKSRELRSFLQQWGVEHKTGIPHSPTGQAMVERTHGTIKRVLHQQQRVLKTESPSVRLARALFTINFLNCSYEGLNPPIVRHFGASSLFGVKERPQVMVRDPGSGGTEGPHDLVMWGRGYACVSTPTGPKWIPAKWVRPYYPKSPGSGKINSPQVTVAAWRRKRKTSNEES</sequence>
<dbReference type="SUPFAM" id="SSF53098">
    <property type="entry name" value="Ribonuclease H-like"/>
    <property type="match status" value="1"/>
</dbReference>
<evidence type="ECO:0000313" key="21">
    <source>
        <dbReference type="EMBL" id="RMC21815.1"/>
    </source>
</evidence>
<dbReference type="GO" id="GO:0003677">
    <property type="term" value="F:DNA binding"/>
    <property type="evidence" value="ECO:0007669"/>
    <property type="project" value="UniProtKB-KW"/>
</dbReference>
<evidence type="ECO:0000256" key="2">
    <source>
        <dbReference type="ARBA" id="ARBA00022679"/>
    </source>
</evidence>
<dbReference type="PROSITE" id="PS51027">
    <property type="entry name" value="INTEGRASE_DBD"/>
    <property type="match status" value="1"/>
</dbReference>
<dbReference type="GO" id="GO:0004519">
    <property type="term" value="F:endonuclease activity"/>
    <property type="evidence" value="ECO:0007669"/>
    <property type="project" value="UniProtKB-KW"/>
</dbReference>
<dbReference type="Gene3D" id="1.10.375.10">
    <property type="entry name" value="Human Immunodeficiency Virus Type 1 Capsid Protein"/>
    <property type="match status" value="1"/>
</dbReference>
<keyword evidence="10" id="KW-0229">DNA integration</keyword>
<dbReference type="PANTHER" id="PTHR41694:SF4">
    <property type="entry name" value="ENDOGENOUS RETROVIRUS GROUP K MEMBER 10 POL PROTEIN-RELATED"/>
    <property type="match status" value="1"/>
</dbReference>
<feature type="region of interest" description="Disordered" evidence="16">
    <location>
        <begin position="757"/>
        <end position="783"/>
    </location>
</feature>
<dbReference type="Pfam" id="PF00078">
    <property type="entry name" value="RVT_1"/>
    <property type="match status" value="1"/>
</dbReference>
<dbReference type="EMBL" id="QRBI01000093">
    <property type="protein sequence ID" value="RMC21815.1"/>
    <property type="molecule type" value="Genomic_DNA"/>
</dbReference>
<keyword evidence="13" id="KW-0511">Multifunctional enzyme</keyword>
<keyword evidence="12" id="KW-0238">DNA-binding</keyword>
<dbReference type="Pfam" id="PF00665">
    <property type="entry name" value="rve"/>
    <property type="match status" value="1"/>
</dbReference>
<dbReference type="InterPro" id="IPR003308">
    <property type="entry name" value="Integrase_Zn-bd_dom_N"/>
</dbReference>
<dbReference type="GO" id="GO:0016787">
    <property type="term" value="F:hydrolase activity"/>
    <property type="evidence" value="ECO:0007669"/>
    <property type="project" value="UniProtKB-KW"/>
</dbReference>
<dbReference type="Pfam" id="PF02022">
    <property type="entry name" value="Integrase_Zn"/>
    <property type="match status" value="1"/>
</dbReference>
<dbReference type="SUPFAM" id="SSF46919">
    <property type="entry name" value="N-terminal Zn binding domain of HIV integrase"/>
    <property type="match status" value="1"/>
</dbReference>
<evidence type="ECO:0000256" key="11">
    <source>
        <dbReference type="ARBA" id="ARBA00022918"/>
    </source>
</evidence>
<dbReference type="InterPro" id="IPR036862">
    <property type="entry name" value="Integrase_C_dom_sf_retrovir"/>
</dbReference>
<evidence type="ECO:0000259" key="19">
    <source>
        <dbReference type="PROSITE" id="PS50994"/>
    </source>
</evidence>
<organism evidence="21 22">
    <name type="scientific">Hirundo rustica rustica</name>
    <dbReference type="NCBI Taxonomy" id="333673"/>
    <lineage>
        <taxon>Eukaryota</taxon>
        <taxon>Metazoa</taxon>
        <taxon>Chordata</taxon>
        <taxon>Craniata</taxon>
        <taxon>Vertebrata</taxon>
        <taxon>Euteleostomi</taxon>
        <taxon>Archelosauria</taxon>
        <taxon>Archosauria</taxon>
        <taxon>Dinosauria</taxon>
        <taxon>Saurischia</taxon>
        <taxon>Theropoda</taxon>
        <taxon>Coelurosauria</taxon>
        <taxon>Aves</taxon>
        <taxon>Neognathae</taxon>
        <taxon>Neoaves</taxon>
        <taxon>Telluraves</taxon>
        <taxon>Australaves</taxon>
        <taxon>Passeriformes</taxon>
        <taxon>Sylvioidea</taxon>
        <taxon>Hirundinidae</taxon>
        <taxon>Hirundo</taxon>
    </lineage>
</organism>
<dbReference type="GO" id="GO:0003964">
    <property type="term" value="F:RNA-directed DNA polymerase activity"/>
    <property type="evidence" value="ECO:0007669"/>
    <property type="project" value="UniProtKB-KW"/>
</dbReference>
<dbReference type="InterPro" id="IPR008919">
    <property type="entry name" value="Retrov_capsid_N"/>
</dbReference>
<keyword evidence="6" id="KW-0255">Endonuclease</keyword>
<keyword evidence="22" id="KW-1185">Reference proteome</keyword>
<keyword evidence="2" id="KW-0808">Transferase</keyword>
<dbReference type="GO" id="GO:0015074">
    <property type="term" value="P:DNA integration"/>
    <property type="evidence" value="ECO:0007669"/>
    <property type="project" value="UniProtKB-KW"/>
</dbReference>
<dbReference type="InterPro" id="IPR043502">
    <property type="entry name" value="DNA/RNA_pol_sf"/>
</dbReference>
<dbReference type="GO" id="GO:0008270">
    <property type="term" value="F:zinc ion binding"/>
    <property type="evidence" value="ECO:0007669"/>
    <property type="project" value="UniProtKB-KW"/>
</dbReference>
<evidence type="ECO:0000256" key="6">
    <source>
        <dbReference type="ARBA" id="ARBA00022759"/>
    </source>
</evidence>
<feature type="DNA-binding region" description="Integrase-type" evidence="15">
    <location>
        <begin position="707"/>
        <end position="754"/>
    </location>
</feature>
<dbReference type="Gene3D" id="3.10.10.10">
    <property type="entry name" value="HIV Type 1 Reverse Transcriptase, subunit A, domain 1"/>
    <property type="match status" value="1"/>
</dbReference>
<evidence type="ECO:0000256" key="1">
    <source>
        <dbReference type="ARBA" id="ARBA00010879"/>
    </source>
</evidence>
<name>A0A3M0L8X0_HIRRU</name>
<dbReference type="SUPFAM" id="SSF47943">
    <property type="entry name" value="Retrovirus capsid protein, N-terminal core domain"/>
    <property type="match status" value="1"/>
</dbReference>
<keyword evidence="14" id="KW-0863">Zinc-finger</keyword>
<keyword evidence="4" id="KW-0540">Nuclease</keyword>
<evidence type="ECO:0000313" key="22">
    <source>
        <dbReference type="Proteomes" id="UP000269221"/>
    </source>
</evidence>
<dbReference type="SUPFAM" id="SSF56672">
    <property type="entry name" value="DNA/RNA polymerases"/>
    <property type="match status" value="1"/>
</dbReference>
<evidence type="ECO:0000256" key="16">
    <source>
        <dbReference type="SAM" id="MobiDB-lite"/>
    </source>
</evidence>
<dbReference type="Gene3D" id="1.10.1200.30">
    <property type="match status" value="1"/>
</dbReference>
<dbReference type="PROSITE" id="PS50876">
    <property type="entry name" value="ZF_INTEGRASE"/>
    <property type="match status" value="1"/>
</dbReference>
<evidence type="ECO:0000256" key="9">
    <source>
        <dbReference type="ARBA" id="ARBA00022842"/>
    </source>
</evidence>
<keyword evidence="9" id="KW-0460">Magnesium</keyword>
<comment type="caution">
    <text evidence="21">The sequence shown here is derived from an EMBL/GenBank/DDBJ whole genome shotgun (WGS) entry which is preliminary data.</text>
</comment>
<accession>A0A3M0L8X0</accession>
<dbReference type="PANTHER" id="PTHR41694">
    <property type="entry name" value="ENDOGENOUS RETROVIRUS GROUP K MEMBER POL PROTEIN"/>
    <property type="match status" value="1"/>
</dbReference>
<feature type="domain" description="Integrase catalytic" evidence="19">
    <location>
        <begin position="535"/>
        <end position="697"/>
    </location>
</feature>
<feature type="domain" description="Integrase-type" evidence="17">
    <location>
        <begin position="485"/>
        <end position="526"/>
    </location>
</feature>
<dbReference type="Gene3D" id="3.30.70.270">
    <property type="match status" value="1"/>
</dbReference>
<feature type="domain" description="Reverse transcriptase" evidence="18">
    <location>
        <begin position="285"/>
        <end position="474"/>
    </location>
</feature>
<gene>
    <name evidence="21" type="ORF">DUI87_02684</name>
</gene>
<keyword evidence="3" id="KW-0548">Nucleotidyltransferase</keyword>
<dbReference type="InterPro" id="IPR001037">
    <property type="entry name" value="Integrase_C_retrovir"/>
</dbReference>
<evidence type="ECO:0000259" key="18">
    <source>
        <dbReference type="PROSITE" id="PS50878"/>
    </source>
</evidence>
<dbReference type="Gene3D" id="3.30.420.10">
    <property type="entry name" value="Ribonuclease H-like superfamily/Ribonuclease H"/>
    <property type="match status" value="1"/>
</dbReference>
<dbReference type="InterPro" id="IPR043128">
    <property type="entry name" value="Rev_trsase/Diguanyl_cyclase"/>
</dbReference>
<dbReference type="GO" id="GO:0035613">
    <property type="term" value="F:RNA stem-loop binding"/>
    <property type="evidence" value="ECO:0007669"/>
    <property type="project" value="TreeGrafter"/>
</dbReference>
<reference evidence="21 22" key="1">
    <citation type="submission" date="2018-07" db="EMBL/GenBank/DDBJ databases">
        <title>A high quality draft genome assembly of the barn swallow (H. rustica rustica).</title>
        <authorList>
            <person name="Formenti G."/>
            <person name="Chiara M."/>
            <person name="Poveda L."/>
            <person name="Francoijs K.-J."/>
            <person name="Bonisoli-Alquati A."/>
            <person name="Canova L."/>
            <person name="Gianfranceschi L."/>
            <person name="Horner D.S."/>
            <person name="Saino N."/>
        </authorList>
    </citation>
    <scope>NUCLEOTIDE SEQUENCE [LARGE SCALE GENOMIC DNA]</scope>
    <source>
        <strain evidence="21">Chelidonia</strain>
        <tissue evidence="21">Blood</tissue>
    </source>
</reference>
<dbReference type="SUPFAM" id="SSF50122">
    <property type="entry name" value="DNA-binding domain of retroviral integrase"/>
    <property type="match status" value="1"/>
</dbReference>
<feature type="domain" description="Integrase-type" evidence="20">
    <location>
        <begin position="707"/>
        <end position="754"/>
    </location>
</feature>
<evidence type="ECO:0000256" key="3">
    <source>
        <dbReference type="ARBA" id="ARBA00022695"/>
    </source>
</evidence>
<dbReference type="Pfam" id="PF00607">
    <property type="entry name" value="Gag_p24"/>
    <property type="match status" value="1"/>
</dbReference>
<keyword evidence="11" id="KW-0695">RNA-directed DNA polymerase</keyword>
<dbReference type="Gene3D" id="1.10.10.200">
    <property type="match status" value="1"/>
</dbReference>
<dbReference type="InterPro" id="IPR001584">
    <property type="entry name" value="Integrase_cat-core"/>
</dbReference>
<dbReference type="Pfam" id="PF00552">
    <property type="entry name" value="IN_DBD_C"/>
    <property type="match status" value="1"/>
</dbReference>
<evidence type="ECO:0000256" key="15">
    <source>
        <dbReference type="PROSITE-ProRule" id="PRU00506"/>
    </source>
</evidence>
<evidence type="ECO:0000256" key="7">
    <source>
        <dbReference type="ARBA" id="ARBA00022801"/>
    </source>
</evidence>
<feature type="region of interest" description="Disordered" evidence="16">
    <location>
        <begin position="1"/>
        <end position="32"/>
    </location>
</feature>
<keyword evidence="5" id="KW-0479">Metal-binding</keyword>
<protein>
    <submittedName>
        <fullName evidence="21">Uncharacterized protein</fullName>
    </submittedName>
</protein>
<keyword evidence="7" id="KW-0378">Hydrolase</keyword>
<dbReference type="PROSITE" id="PS50994">
    <property type="entry name" value="INTEGRASE"/>
    <property type="match status" value="1"/>
</dbReference>
<keyword evidence="8" id="KW-0862">Zinc</keyword>
<evidence type="ECO:0000256" key="12">
    <source>
        <dbReference type="ARBA" id="ARBA00023125"/>
    </source>
</evidence>
<evidence type="ECO:0000259" key="20">
    <source>
        <dbReference type="PROSITE" id="PS51027"/>
    </source>
</evidence>
<dbReference type="Proteomes" id="UP000269221">
    <property type="component" value="Unassembled WGS sequence"/>
</dbReference>
<dbReference type="Gene3D" id="2.30.30.10">
    <property type="entry name" value="Integrase, C-terminal domain superfamily, retroviral"/>
    <property type="match status" value="1"/>
</dbReference>
<evidence type="ECO:0000256" key="14">
    <source>
        <dbReference type="PROSITE-ProRule" id="PRU00450"/>
    </source>
</evidence>
<dbReference type="STRING" id="333673.A0A3M0L8X0"/>
<dbReference type="PROSITE" id="PS50878">
    <property type="entry name" value="RT_POL"/>
    <property type="match status" value="1"/>
</dbReference>
<dbReference type="AlphaFoldDB" id="A0A3M0L8X0"/>
<dbReference type="OrthoDB" id="9381447at2759"/>
<comment type="similarity">
    <text evidence="1">Belongs to the beta type-B retroviral polymerase family. HERV class-II K(HML-2) pol subfamily.</text>
</comment>
<evidence type="ECO:0000256" key="8">
    <source>
        <dbReference type="ARBA" id="ARBA00022833"/>
    </source>
</evidence>